<accession>A0A0R1RYZ9</accession>
<dbReference type="InterPro" id="IPR053163">
    <property type="entry name" value="HTH-type_regulator_Rgg"/>
</dbReference>
<protein>
    <submittedName>
        <fullName evidence="2">Transcriptional activator, Rgg GadR MutR family domain</fullName>
    </submittedName>
</protein>
<dbReference type="STRING" id="1122152.GCA_000425905_01299"/>
<dbReference type="OrthoDB" id="2311615at2"/>
<proteinExistence type="predicted"/>
<dbReference type="Proteomes" id="UP000051931">
    <property type="component" value="Unassembled WGS sequence"/>
</dbReference>
<dbReference type="InterPro" id="IPR001387">
    <property type="entry name" value="Cro/C1-type_HTH"/>
</dbReference>
<name>A0A0R1RYZ9_9LACO</name>
<comment type="caution">
    <text evidence="2">The sequence shown here is derived from an EMBL/GenBank/DDBJ whole genome shotgun (WGS) entry which is preliminary data.</text>
</comment>
<sequence length="276" mass="31905">MNFTFKKLRKMQNITLSQAANNICSVSMLSRWENGQGKMDFEKVVELLEKINLTPAEFLALSGLNQPDDLSQDLEKAWLTKDQAKLQQLTTTALAKFQTSQKLIDLNYAAICSSLYYNLSRKNLLSISNQNLLNKELSHLSVWGQENLSLFRTIINVLSPRIIYQVSYQVIEHLDFIKAAGHDTFYFAITTLFEAAIALFKANNFKYAQKILDKLNTLTFKERDMQLIIGRHFLNQLAEYHNQPNEQKIIKTIFFLKEIGANHLAHYFLTIFNQIK</sequence>
<organism evidence="2 3">
    <name type="scientific">Lactobacillus psittaci DSM 15354</name>
    <dbReference type="NCBI Taxonomy" id="1122152"/>
    <lineage>
        <taxon>Bacteria</taxon>
        <taxon>Bacillati</taxon>
        <taxon>Bacillota</taxon>
        <taxon>Bacilli</taxon>
        <taxon>Lactobacillales</taxon>
        <taxon>Lactobacillaceae</taxon>
        <taxon>Lactobacillus</taxon>
    </lineage>
</organism>
<dbReference type="Pfam" id="PF21259">
    <property type="entry name" value="Rgg_C"/>
    <property type="match status" value="1"/>
</dbReference>
<dbReference type="PATRIC" id="fig|1122152.4.peg.356"/>
<gene>
    <name evidence="2" type="ORF">FC23_GL000350</name>
</gene>
<dbReference type="PROSITE" id="PS50943">
    <property type="entry name" value="HTH_CROC1"/>
    <property type="match status" value="1"/>
</dbReference>
<dbReference type="InterPro" id="IPR010057">
    <property type="entry name" value="Transcription_activator_Rgg_C"/>
</dbReference>
<evidence type="ECO:0000313" key="2">
    <source>
        <dbReference type="EMBL" id="KRL62151.1"/>
    </source>
</evidence>
<keyword evidence="3" id="KW-1185">Reference proteome</keyword>
<feature type="domain" description="HTH cro/C1-type" evidence="1">
    <location>
        <begin position="5"/>
        <end position="58"/>
    </location>
</feature>
<dbReference type="InterPro" id="IPR011990">
    <property type="entry name" value="TPR-like_helical_dom_sf"/>
</dbReference>
<dbReference type="SUPFAM" id="SSF47413">
    <property type="entry name" value="lambda repressor-like DNA-binding domains"/>
    <property type="match status" value="1"/>
</dbReference>
<dbReference type="EMBL" id="AZFB01000012">
    <property type="protein sequence ID" value="KRL62151.1"/>
    <property type="molecule type" value="Genomic_DNA"/>
</dbReference>
<reference evidence="2 3" key="1">
    <citation type="journal article" date="2015" name="Genome Announc.">
        <title>Expanding the biotechnology potential of lactobacilli through comparative genomics of 213 strains and associated genera.</title>
        <authorList>
            <person name="Sun Z."/>
            <person name="Harris H.M."/>
            <person name="McCann A."/>
            <person name="Guo C."/>
            <person name="Argimon S."/>
            <person name="Zhang W."/>
            <person name="Yang X."/>
            <person name="Jeffery I.B."/>
            <person name="Cooney J.C."/>
            <person name="Kagawa T.F."/>
            <person name="Liu W."/>
            <person name="Song Y."/>
            <person name="Salvetti E."/>
            <person name="Wrobel A."/>
            <person name="Rasinkangas P."/>
            <person name="Parkhill J."/>
            <person name="Rea M.C."/>
            <person name="O'Sullivan O."/>
            <person name="Ritari J."/>
            <person name="Douillard F.P."/>
            <person name="Paul Ross R."/>
            <person name="Yang R."/>
            <person name="Briner A.E."/>
            <person name="Felis G.E."/>
            <person name="de Vos W.M."/>
            <person name="Barrangou R."/>
            <person name="Klaenhammer T.R."/>
            <person name="Caufield P.W."/>
            <person name="Cui Y."/>
            <person name="Zhang H."/>
            <person name="O'Toole P.W."/>
        </authorList>
    </citation>
    <scope>NUCLEOTIDE SEQUENCE [LARGE SCALE GENOMIC DNA]</scope>
    <source>
        <strain evidence="2 3">DSM 15354</strain>
    </source>
</reference>
<dbReference type="CDD" id="cd00093">
    <property type="entry name" value="HTH_XRE"/>
    <property type="match status" value="1"/>
</dbReference>
<dbReference type="Gene3D" id="1.25.40.10">
    <property type="entry name" value="Tetratricopeptide repeat domain"/>
    <property type="match status" value="1"/>
</dbReference>
<dbReference type="Pfam" id="PF01381">
    <property type="entry name" value="HTH_3"/>
    <property type="match status" value="1"/>
</dbReference>
<dbReference type="PANTHER" id="PTHR37038">
    <property type="entry name" value="TRANSCRIPTIONAL REGULATOR-RELATED"/>
    <property type="match status" value="1"/>
</dbReference>
<dbReference type="eggNOG" id="COG1396">
    <property type="taxonomic scope" value="Bacteria"/>
</dbReference>
<dbReference type="InterPro" id="IPR010982">
    <property type="entry name" value="Lambda_DNA-bd_dom_sf"/>
</dbReference>
<evidence type="ECO:0000259" key="1">
    <source>
        <dbReference type="PROSITE" id="PS50943"/>
    </source>
</evidence>
<dbReference type="GO" id="GO:0003677">
    <property type="term" value="F:DNA binding"/>
    <property type="evidence" value="ECO:0007669"/>
    <property type="project" value="InterPro"/>
</dbReference>
<dbReference type="RefSeq" id="WP_027825246.1">
    <property type="nucleotide sequence ID" value="NZ_AUEI01000012.1"/>
</dbReference>
<evidence type="ECO:0000313" key="3">
    <source>
        <dbReference type="Proteomes" id="UP000051931"/>
    </source>
</evidence>
<dbReference type="NCBIfam" id="TIGR01716">
    <property type="entry name" value="RGG_Cterm"/>
    <property type="match status" value="1"/>
</dbReference>
<dbReference type="AlphaFoldDB" id="A0A0R1RYZ9"/>
<dbReference type="SMART" id="SM00530">
    <property type="entry name" value="HTH_XRE"/>
    <property type="match status" value="1"/>
</dbReference>